<gene>
    <name evidence="14" type="ORF">CFD26_100124</name>
</gene>
<comment type="subcellular location">
    <subcellularLocation>
        <location evidence="2">Endomembrane system</location>
    </subcellularLocation>
</comment>
<dbReference type="Proteomes" id="UP000215289">
    <property type="component" value="Unassembled WGS sequence"/>
</dbReference>
<dbReference type="GO" id="GO:0016052">
    <property type="term" value="P:carbohydrate catabolic process"/>
    <property type="evidence" value="ECO:0007669"/>
    <property type="project" value="InterPro"/>
</dbReference>
<dbReference type="STRING" id="1245748.A0A397I9C7"/>
<keyword evidence="9 10" id="KW-0326">Glycosidase</keyword>
<dbReference type="FunFam" id="1.50.10.20:FF:000006">
    <property type="entry name" value="Mannan endo-1,6-alpha-mannosidase"/>
    <property type="match status" value="1"/>
</dbReference>
<dbReference type="SUPFAM" id="SSF48208">
    <property type="entry name" value="Six-hairpin glycosidases"/>
    <property type="match status" value="1"/>
</dbReference>
<evidence type="ECO:0000256" key="7">
    <source>
        <dbReference type="ARBA" id="ARBA00023136"/>
    </source>
</evidence>
<protein>
    <recommendedName>
        <fullName evidence="4 10">Mannan endo-1,6-alpha-mannosidase</fullName>
        <ecNumber evidence="4 10">3.2.1.101</ecNumber>
    </recommendedName>
</protein>
<dbReference type="Pfam" id="PF03663">
    <property type="entry name" value="Glyco_hydro_76"/>
    <property type="match status" value="1"/>
</dbReference>
<dbReference type="PANTHER" id="PTHR12145">
    <property type="entry name" value="MANNAN ENDO-1,6-ALPHA-MANNOSIDASE DCW1"/>
    <property type="match status" value="1"/>
</dbReference>
<dbReference type="GO" id="GO:0009272">
    <property type="term" value="P:fungal-type cell wall biogenesis"/>
    <property type="evidence" value="ECO:0007669"/>
    <property type="project" value="TreeGrafter"/>
</dbReference>
<dbReference type="EC" id="3.2.1.101" evidence="4 10"/>
<name>A0A397I9C7_9EURO</name>
<dbReference type="OrthoDB" id="4187847at2759"/>
<keyword evidence="8" id="KW-0325">Glycoprotein</keyword>
<keyword evidence="12" id="KW-0812">Transmembrane</keyword>
<evidence type="ECO:0000256" key="1">
    <source>
        <dbReference type="ARBA" id="ARBA00001452"/>
    </source>
</evidence>
<keyword evidence="12" id="KW-1133">Transmembrane helix</keyword>
<organism evidence="14 15">
    <name type="scientific">Aspergillus turcosus</name>
    <dbReference type="NCBI Taxonomy" id="1245748"/>
    <lineage>
        <taxon>Eukaryota</taxon>
        <taxon>Fungi</taxon>
        <taxon>Dikarya</taxon>
        <taxon>Ascomycota</taxon>
        <taxon>Pezizomycotina</taxon>
        <taxon>Eurotiomycetes</taxon>
        <taxon>Eurotiomycetidae</taxon>
        <taxon>Eurotiales</taxon>
        <taxon>Aspergillaceae</taxon>
        <taxon>Aspergillus</taxon>
        <taxon>Aspergillus subgen. Fumigati</taxon>
    </lineage>
</organism>
<dbReference type="AlphaFoldDB" id="A0A397I9C7"/>
<comment type="similarity">
    <text evidence="3 10">Belongs to the glycosyl hydrolase 76 family.</text>
</comment>
<keyword evidence="15" id="KW-1185">Reference proteome</keyword>
<evidence type="ECO:0000256" key="3">
    <source>
        <dbReference type="ARBA" id="ARBA00009699"/>
    </source>
</evidence>
<dbReference type="InterPro" id="IPR005198">
    <property type="entry name" value="Glyco_hydro_76"/>
</dbReference>
<dbReference type="GO" id="GO:0008496">
    <property type="term" value="F:mannan endo-1,6-alpha-mannosidase activity"/>
    <property type="evidence" value="ECO:0007669"/>
    <property type="project" value="UniProtKB-UniRule"/>
</dbReference>
<keyword evidence="5 13" id="KW-0732">Signal</keyword>
<evidence type="ECO:0000256" key="2">
    <source>
        <dbReference type="ARBA" id="ARBA00004308"/>
    </source>
</evidence>
<proteinExistence type="inferred from homology"/>
<sequence length="483" mass="53713">MKLSSRMWTSLVAVLLAGHGAVTALELDINDVRMYICLIWVQAWYDLCRKLLISGWIAESIKNAAATTAYNMMSNYTGNQTGQIPGKLPDTWWEGGAMFMTLIQYWYWTGDTSYNEVTTQGMLWQKGNDDYFPSNYSNYLGNDDQVFWGLAAMTAAELNYPEQDGQPSWVSLAQGVFNTQVPRWDTSTCHGGLRWQISTYQDGYRTKNAISNGGLFQLAARLARYTNNETYSQWAERIWDWSATTPLLKESDWTIADTTTTETECTDHGDLQWTYNYGTYISGAAYMYNFTNGGDKWKKGLDGLLGTTFARFFPFDNGMVMSEIACEPNMKCDRNQDCFKGFLSSWLTFMTTIVPYTSSEVVPKIQQSALAAAKQCSGGTNHTLCGRRWHQDTFDGTSSLEEQMSALSVFSSSMIAHRMQTQVPLTADTGGTSKSNASAGTGTEQAAPQPPPVTTGDRAGAGIVTVVFLAGWISAVTWMVYGR</sequence>
<evidence type="ECO:0000256" key="6">
    <source>
        <dbReference type="ARBA" id="ARBA00022801"/>
    </source>
</evidence>
<comment type="caution">
    <text evidence="14">The sequence shown here is derived from an EMBL/GenBank/DDBJ whole genome shotgun (WGS) entry which is preliminary data.</text>
</comment>
<reference evidence="14 15" key="1">
    <citation type="submission" date="2018-08" db="EMBL/GenBank/DDBJ databases">
        <title>Draft genome sequences of two Aspergillus turcosus clinical strains isolated from bronchoalveolar lavage fluid: one azole-susceptible and the other azole-resistant.</title>
        <authorList>
            <person name="Parent-Michaud M."/>
            <person name="Dufresne P.J."/>
            <person name="Fournier E."/>
            <person name="Martineau C."/>
            <person name="Moreira S."/>
            <person name="Perkins V."/>
            <person name="De Repentigny L."/>
            <person name="Dufresne S.F."/>
        </authorList>
    </citation>
    <scope>NUCLEOTIDE SEQUENCE [LARGE SCALE GENOMIC DNA]</scope>
    <source>
        <strain evidence="14">HMR AF 1038</strain>
    </source>
</reference>
<feature type="region of interest" description="Disordered" evidence="11">
    <location>
        <begin position="424"/>
        <end position="457"/>
    </location>
</feature>
<evidence type="ECO:0000256" key="5">
    <source>
        <dbReference type="ARBA" id="ARBA00022729"/>
    </source>
</evidence>
<evidence type="ECO:0000256" key="11">
    <source>
        <dbReference type="SAM" id="MobiDB-lite"/>
    </source>
</evidence>
<evidence type="ECO:0000313" key="14">
    <source>
        <dbReference type="EMBL" id="RLL93029.1"/>
    </source>
</evidence>
<dbReference type="InterPro" id="IPR008928">
    <property type="entry name" value="6-hairpin_glycosidase_sf"/>
</dbReference>
<dbReference type="PIRSF" id="PIRSF016302">
    <property type="entry name" value="Man_a_manosd"/>
    <property type="match status" value="1"/>
</dbReference>
<comment type="catalytic activity">
    <reaction evidence="1 10">
        <text>Random hydrolysis of (1-&gt;6)-alpha-D-mannosidic linkages in unbranched (1-&gt;6)-mannans.</text>
        <dbReference type="EC" id="3.2.1.101"/>
    </reaction>
</comment>
<feature type="transmembrane region" description="Helical" evidence="12">
    <location>
        <begin position="459"/>
        <end position="481"/>
    </location>
</feature>
<evidence type="ECO:0000256" key="9">
    <source>
        <dbReference type="ARBA" id="ARBA00023295"/>
    </source>
</evidence>
<dbReference type="GO" id="GO:0012505">
    <property type="term" value="C:endomembrane system"/>
    <property type="evidence" value="ECO:0007669"/>
    <property type="project" value="UniProtKB-SubCell"/>
</dbReference>
<dbReference type="Gene3D" id="1.50.10.20">
    <property type="match status" value="1"/>
</dbReference>
<evidence type="ECO:0000256" key="10">
    <source>
        <dbReference type="PIRNR" id="PIRNR016302"/>
    </source>
</evidence>
<dbReference type="PANTHER" id="PTHR12145:SF37">
    <property type="entry name" value="MANNAN ENDO-1,6-ALPHA-MANNOSIDASE"/>
    <property type="match status" value="1"/>
</dbReference>
<evidence type="ECO:0000256" key="8">
    <source>
        <dbReference type="ARBA" id="ARBA00023180"/>
    </source>
</evidence>
<dbReference type="InterPro" id="IPR014480">
    <property type="entry name" value="Mannan-1_6-alpha_mannosidase"/>
</dbReference>
<evidence type="ECO:0000256" key="4">
    <source>
        <dbReference type="ARBA" id="ARBA00012350"/>
    </source>
</evidence>
<feature type="signal peptide" evidence="13">
    <location>
        <begin position="1"/>
        <end position="24"/>
    </location>
</feature>
<accession>A0A397I9C7</accession>
<evidence type="ECO:0000256" key="12">
    <source>
        <dbReference type="SAM" id="Phobius"/>
    </source>
</evidence>
<evidence type="ECO:0000256" key="13">
    <source>
        <dbReference type="SAM" id="SignalP"/>
    </source>
</evidence>
<dbReference type="EMBL" id="NIDN02000444">
    <property type="protein sequence ID" value="RLL93029.1"/>
    <property type="molecule type" value="Genomic_DNA"/>
</dbReference>
<feature type="chain" id="PRO_5043166642" description="Mannan endo-1,6-alpha-mannosidase" evidence="13">
    <location>
        <begin position="25"/>
        <end position="483"/>
    </location>
</feature>
<feature type="compositionally biased region" description="Polar residues" evidence="11">
    <location>
        <begin position="424"/>
        <end position="446"/>
    </location>
</feature>
<keyword evidence="6 10" id="KW-0378">Hydrolase</keyword>
<keyword evidence="7 12" id="KW-0472">Membrane</keyword>
<evidence type="ECO:0000313" key="15">
    <source>
        <dbReference type="Proteomes" id="UP000215289"/>
    </source>
</evidence>